<dbReference type="InterPro" id="IPR003961">
    <property type="entry name" value="FN3_dom"/>
</dbReference>
<evidence type="ECO:0000256" key="1">
    <source>
        <dbReference type="ARBA" id="ARBA00002947"/>
    </source>
</evidence>
<feature type="signal peptide" evidence="15">
    <location>
        <begin position="1"/>
        <end position="24"/>
    </location>
</feature>
<dbReference type="PANTHER" id="PTHR48485:SF4">
    <property type="entry name" value="INTERLEUKIN-12 SUBUNIT BETA"/>
    <property type="match status" value="1"/>
</dbReference>
<dbReference type="InterPro" id="IPR003530">
    <property type="entry name" value="Hematopoietin_rcpt_L_F3_CS"/>
</dbReference>
<protein>
    <recommendedName>
        <fullName evidence="4 15">Interleukin-12 subunit beta</fullName>
        <shortName evidence="15">IL-12B</shortName>
    </recommendedName>
    <alternativeName>
        <fullName evidence="12 15">Cytotoxic lymphocyte maturation factor 40 kDa subunit</fullName>
    </alternativeName>
    <alternativeName>
        <fullName evidence="11 15">IL-12 subunit p40</fullName>
    </alternativeName>
</protein>
<dbReference type="FunFam" id="2.60.40.10:FF:001008">
    <property type="entry name" value="Interleukin-12 subunit beta"/>
    <property type="match status" value="1"/>
</dbReference>
<comment type="function">
    <text evidence="1 15">Cytokine that can act as a growth factor for activated T and NK cells, enhance the lytic activity of NK/lymphokine-activated killer cells, and stimulate the production of IFN-gamma by resting PBMC.</text>
</comment>
<keyword evidence="10 15" id="KW-0393">Immunoglobulin domain</keyword>
<dbReference type="Pfam" id="PF10420">
    <property type="entry name" value="IL12p40_C"/>
    <property type="match status" value="1"/>
</dbReference>
<comment type="subcellular location">
    <subcellularLocation>
        <location evidence="2 15">Secreted</location>
    </subcellularLocation>
</comment>
<dbReference type="Gene3D" id="2.60.40.10">
    <property type="entry name" value="Immunoglobulins"/>
    <property type="match status" value="3"/>
</dbReference>
<dbReference type="PRINTS" id="PR01928">
    <property type="entry name" value="INTRLEUKN12B"/>
</dbReference>
<dbReference type="GO" id="GO:0042110">
    <property type="term" value="P:T cell activation"/>
    <property type="evidence" value="ECO:0007669"/>
    <property type="project" value="UniProtKB-ARBA"/>
</dbReference>
<feature type="domain" description="Fibronectin type-III" evidence="16">
    <location>
        <begin position="326"/>
        <end position="420"/>
    </location>
</feature>
<dbReference type="PROSITE" id="PS01354">
    <property type="entry name" value="HEMATOPO_REC_L_F3"/>
    <property type="match status" value="1"/>
</dbReference>
<dbReference type="GO" id="GO:0016020">
    <property type="term" value="C:membrane"/>
    <property type="evidence" value="ECO:0007669"/>
    <property type="project" value="InterPro"/>
</dbReference>
<dbReference type="GO" id="GO:0032729">
    <property type="term" value="P:positive regulation of type II interferon production"/>
    <property type="evidence" value="ECO:0007669"/>
    <property type="project" value="UniProtKB-ARBA"/>
</dbReference>
<evidence type="ECO:0000256" key="10">
    <source>
        <dbReference type="ARBA" id="ARBA00023319"/>
    </source>
</evidence>
<keyword evidence="8" id="KW-1015">Disulfide bond</keyword>
<evidence type="ECO:0000256" key="3">
    <source>
        <dbReference type="ARBA" id="ARBA00006261"/>
    </source>
</evidence>
<dbReference type="PROSITE" id="PS50853">
    <property type="entry name" value="FN3"/>
    <property type="match status" value="1"/>
</dbReference>
<comment type="subunit">
    <text evidence="14">Heterodimer with IL12A; disulfide-linked. The heterodimer is known as interleukin IL-12. Heterodimer with IL23A; disulfide-linked. The heterodimer is known as interleukin IL-23. Also secreted as a monomer. Interacts with NBR1; this interaction promotes IL-12 secretion.</text>
</comment>
<dbReference type="InterPro" id="IPR050676">
    <property type="entry name" value="IL-12"/>
</dbReference>
<sequence>MQGRGLGLHANLCAIGLIAWHTCSVSPDLSLPQEEHRVPLGLDLHVVQISSEESGRWILVDIILRPGGLVEYLKMNEATDGMLLNGTQMCHQRLTISWFAVVLLASPLMAIWELEKGVYVVEVDWSPGAPGERVALTCDTPEEEDIIWTFEKSGKIVGSGKTLTILVKEFLEAGQYTCHKGGKTLSHSHLLLHKNENGIWSTDILKDQKDPKNKTFLKCEAPNYSGRFTCWWLTAISSDLKFNVKSSSSSSDSRAVTCGAASLSAEKVTVNERDYKKYSVACQEDVTCPTAEETSPIELVMEAQHRDKYENYSTSFFIRDIIKPDPPKNLQVKPLRNSEVEVSWEYPDSWSTPHSYFSLKFSVQLHCGTERENISRLVDETSIKVTCPEATEVCVRAQDRYYNSSWSKWTSVIYRQTFIKVKYLDVVMALSGLIMQYKCQPTGPGDAQSPKTCYDHPDEVKVWLVKMLPIVDREGLTGH</sequence>
<evidence type="ECO:0000256" key="6">
    <source>
        <dbReference type="ARBA" id="ARBA00022525"/>
    </source>
</evidence>
<dbReference type="GO" id="GO:0043514">
    <property type="term" value="C:interleukin-12 complex"/>
    <property type="evidence" value="ECO:0007669"/>
    <property type="project" value="UniProtKB-ARBA"/>
</dbReference>
<dbReference type="Proteomes" id="UP000710432">
    <property type="component" value="Unassembled WGS sequence"/>
</dbReference>
<comment type="similarity">
    <text evidence="3 15">Belongs to the IL-12B family.</text>
</comment>
<proteinExistence type="inferred from homology"/>
<evidence type="ECO:0000256" key="9">
    <source>
        <dbReference type="ARBA" id="ARBA00023180"/>
    </source>
</evidence>
<dbReference type="CDD" id="cd00063">
    <property type="entry name" value="FN3"/>
    <property type="match status" value="1"/>
</dbReference>
<dbReference type="GO" id="GO:0001912">
    <property type="term" value="P:positive regulation of leukocyte mediated cytotoxicity"/>
    <property type="evidence" value="ECO:0007669"/>
    <property type="project" value="UniProtKB-ARBA"/>
</dbReference>
<evidence type="ECO:0000256" key="13">
    <source>
        <dbReference type="ARBA" id="ARBA00033720"/>
    </source>
</evidence>
<dbReference type="SUPFAM" id="SSF48726">
    <property type="entry name" value="Immunoglobulin"/>
    <property type="match status" value="1"/>
</dbReference>
<dbReference type="InterPro" id="IPR013783">
    <property type="entry name" value="Ig-like_fold"/>
</dbReference>
<keyword evidence="5 15" id="KW-0202">Cytokine</keyword>
<dbReference type="GO" id="GO:0002230">
    <property type="term" value="P:positive regulation of defense response to virus by host"/>
    <property type="evidence" value="ECO:0007669"/>
    <property type="project" value="UniProtKB-ARBA"/>
</dbReference>
<dbReference type="GO" id="GO:0070743">
    <property type="term" value="C:interleukin-23 complex"/>
    <property type="evidence" value="ECO:0007669"/>
    <property type="project" value="UniProtKB-ARBA"/>
</dbReference>
<dbReference type="AlphaFoldDB" id="A0A8J6GWC5"/>
<evidence type="ECO:0000256" key="5">
    <source>
        <dbReference type="ARBA" id="ARBA00022514"/>
    </source>
</evidence>
<comment type="caution">
    <text evidence="17">The sequence shown here is derived from an EMBL/GenBank/DDBJ whole genome shotgun (WGS) entry which is preliminary data.</text>
</comment>
<dbReference type="InterPro" id="IPR019482">
    <property type="entry name" value="IL-12_beta_cen-dom"/>
</dbReference>
<keyword evidence="6 15" id="KW-0964">Secreted</keyword>
<dbReference type="GO" id="GO:0005788">
    <property type="term" value="C:endoplasmic reticulum lumen"/>
    <property type="evidence" value="ECO:0007669"/>
    <property type="project" value="UniProtKB-ARBA"/>
</dbReference>
<dbReference type="GO" id="GO:0004896">
    <property type="term" value="F:cytokine receptor activity"/>
    <property type="evidence" value="ECO:0007669"/>
    <property type="project" value="UniProtKB-UniRule"/>
</dbReference>
<keyword evidence="7 15" id="KW-0732">Signal</keyword>
<evidence type="ECO:0000256" key="8">
    <source>
        <dbReference type="ARBA" id="ARBA00023157"/>
    </source>
</evidence>
<dbReference type="InterPro" id="IPR015528">
    <property type="entry name" value="IL-12_beta"/>
</dbReference>
<reference evidence="17" key="1">
    <citation type="submission" date="2020-03" db="EMBL/GenBank/DDBJ databases">
        <title>Studies in the Genomics of Life Span.</title>
        <authorList>
            <person name="Glass D."/>
        </authorList>
    </citation>
    <scope>NUCLEOTIDE SEQUENCE</scope>
    <source>
        <strain evidence="17">LTLLF</strain>
        <tissue evidence="17">Muscle</tissue>
    </source>
</reference>
<evidence type="ECO:0000256" key="11">
    <source>
        <dbReference type="ARBA" id="ARBA00029655"/>
    </source>
</evidence>
<dbReference type="InterPro" id="IPR003598">
    <property type="entry name" value="Ig_sub2"/>
</dbReference>
<dbReference type="GO" id="GO:0042164">
    <property type="term" value="F:interleukin-12 alpha subunit binding"/>
    <property type="evidence" value="ECO:0007669"/>
    <property type="project" value="UniProtKB-ARBA"/>
</dbReference>
<gene>
    <name evidence="15" type="primary">IL12B</name>
    <name evidence="17" type="ORF">LTLLF_117800</name>
</gene>
<evidence type="ECO:0000313" key="17">
    <source>
        <dbReference type="EMBL" id="KAH0518038.1"/>
    </source>
</evidence>
<dbReference type="InterPro" id="IPR036179">
    <property type="entry name" value="Ig-like_dom_sf"/>
</dbReference>
<evidence type="ECO:0000256" key="15">
    <source>
        <dbReference type="RuleBase" id="RU281113"/>
    </source>
</evidence>
<dbReference type="GO" id="GO:0002708">
    <property type="term" value="P:positive regulation of lymphocyte mediated immunity"/>
    <property type="evidence" value="ECO:0007669"/>
    <property type="project" value="UniProtKB-ARBA"/>
</dbReference>
<dbReference type="GO" id="GO:0031904">
    <property type="term" value="C:endosome lumen"/>
    <property type="evidence" value="ECO:0007669"/>
    <property type="project" value="UniProtKB-ARBA"/>
</dbReference>
<evidence type="ECO:0000256" key="12">
    <source>
        <dbReference type="ARBA" id="ARBA00032299"/>
    </source>
</evidence>
<dbReference type="GO" id="GO:0042102">
    <property type="term" value="P:positive regulation of T cell proliferation"/>
    <property type="evidence" value="ECO:0007669"/>
    <property type="project" value="UniProtKB-ARBA"/>
</dbReference>
<evidence type="ECO:0000259" key="16">
    <source>
        <dbReference type="PROSITE" id="PS50853"/>
    </source>
</evidence>
<evidence type="ECO:0000256" key="14">
    <source>
        <dbReference type="ARBA" id="ARBA00034518"/>
    </source>
</evidence>
<dbReference type="EMBL" id="JAATJU010013529">
    <property type="protein sequence ID" value="KAH0518038.1"/>
    <property type="molecule type" value="Genomic_DNA"/>
</dbReference>
<dbReference type="GO" id="GO:0050727">
    <property type="term" value="P:regulation of inflammatory response"/>
    <property type="evidence" value="ECO:0007669"/>
    <property type="project" value="UniProtKB-ARBA"/>
</dbReference>
<comment type="function">
    <text evidence="13">Associates with IL23A to form the IL-23 interleukin, a heterodimeric cytokine which functions in innate and adaptive immunity. IL-23 may constitute with IL-17 an acute response to infection in peripheral tissues. IL-23 binds to a heterodimeric receptor complex composed of IL12RB1 and IL23R, activates the Jak-Stat signaling cascade, stimulates memory rather than naive T-cells and promotes production of pro-inflammatory cytokines. IL-23 induces autoimmune inflammation and thus may be responsible for autoimmune inflammatory diseases and may be important for tumorigenesis.</text>
</comment>
<dbReference type="InterPro" id="IPR036116">
    <property type="entry name" value="FN3_sf"/>
</dbReference>
<dbReference type="GO" id="GO:0005125">
    <property type="term" value="F:cytokine activity"/>
    <property type="evidence" value="ECO:0007669"/>
    <property type="project" value="UniProtKB-KW"/>
</dbReference>
<dbReference type="FunFam" id="2.60.40.10:FF:000959">
    <property type="entry name" value="Interleukin-12 subunit beta"/>
    <property type="match status" value="1"/>
</dbReference>
<dbReference type="SUPFAM" id="SSF49265">
    <property type="entry name" value="Fibronectin type III"/>
    <property type="match status" value="2"/>
</dbReference>
<dbReference type="GO" id="GO:0002827">
    <property type="term" value="P:positive regulation of T-helper 1 type immune response"/>
    <property type="evidence" value="ECO:0007669"/>
    <property type="project" value="UniProtKB-ARBA"/>
</dbReference>
<evidence type="ECO:0000313" key="18">
    <source>
        <dbReference type="Proteomes" id="UP000710432"/>
    </source>
</evidence>
<feature type="chain" id="PRO_5035340177" description="Interleukin-12 subunit beta" evidence="15">
    <location>
        <begin position="25"/>
        <end position="479"/>
    </location>
</feature>
<dbReference type="PANTHER" id="PTHR48485">
    <property type="entry name" value="INTERLEUKIN-12 SUBUNIT BETA-RELATED"/>
    <property type="match status" value="1"/>
</dbReference>
<keyword evidence="9 15" id="KW-0325">Glycoprotein</keyword>
<evidence type="ECO:0000256" key="4">
    <source>
        <dbReference type="ARBA" id="ARBA00013416"/>
    </source>
</evidence>
<organism evidence="17 18">
    <name type="scientific">Microtus ochrogaster</name>
    <name type="common">Prairie vole</name>
    <dbReference type="NCBI Taxonomy" id="79684"/>
    <lineage>
        <taxon>Eukaryota</taxon>
        <taxon>Metazoa</taxon>
        <taxon>Chordata</taxon>
        <taxon>Craniata</taxon>
        <taxon>Vertebrata</taxon>
        <taxon>Euteleostomi</taxon>
        <taxon>Mammalia</taxon>
        <taxon>Eutheria</taxon>
        <taxon>Euarchontoglires</taxon>
        <taxon>Glires</taxon>
        <taxon>Rodentia</taxon>
        <taxon>Myomorpha</taxon>
        <taxon>Muroidea</taxon>
        <taxon>Cricetidae</taxon>
        <taxon>Arvicolinae</taxon>
        <taxon>Microtus</taxon>
    </lineage>
</organism>
<dbReference type="SMART" id="SM00408">
    <property type="entry name" value="IGc2"/>
    <property type="match status" value="1"/>
</dbReference>
<evidence type="ECO:0000256" key="2">
    <source>
        <dbReference type="ARBA" id="ARBA00004613"/>
    </source>
</evidence>
<evidence type="ECO:0000256" key="7">
    <source>
        <dbReference type="ARBA" id="ARBA00022729"/>
    </source>
</evidence>
<name>A0A8J6GWC5_MICOH</name>
<accession>A0A8J6GWC5</accession>